<evidence type="ECO:0000256" key="5">
    <source>
        <dbReference type="SAM" id="MobiDB-lite"/>
    </source>
</evidence>
<evidence type="ECO:0000256" key="4">
    <source>
        <dbReference type="PROSITE-ProRule" id="PRU00050"/>
    </source>
</evidence>
<accession>A0A4Z0NYJ7</accession>
<dbReference type="EC" id="3.1.1.61" evidence="2"/>
<sequence>MPPAQTRAQKAPGGAGPTHDIVVIGGSAGAVAPLRAILAGLRPGSEAAYFVVLHTASGGNLAARIGPAPGPLPLVPAEDGMAIRPGRVYLAAADRHLLVEPGTIRLGRGPRENTSRPAVDALFRSAALAYGPRVVGVLLSGLLHDGAAGLDAIKACGGLALVQDPDEAEEPGMPRSALATVPADACAPSAGLSAALSDLMARPAGPRGAGPEDLALEVAIAAGRTTSGEAMGRAADPAPITCPDCGGVLSQVRAGRVLRFRCQVGHAYTAEALADTQEDTLGDALRLALRIVKERAELVGRMAGDARRRGNTLVAGMYEERAREYDGHVRTIRRALTVESDDREAGAEPETGPAGGPA</sequence>
<dbReference type="GO" id="GO:0008984">
    <property type="term" value="F:protein-glutamate methylesterase activity"/>
    <property type="evidence" value="ECO:0007669"/>
    <property type="project" value="UniProtKB-EC"/>
</dbReference>
<dbReference type="InterPro" id="IPR000673">
    <property type="entry name" value="Sig_transdc_resp-reg_Me-estase"/>
</dbReference>
<comment type="catalytic activity">
    <reaction evidence="3">
        <text>[protein]-L-glutamate 5-O-methyl ester + H2O = L-glutamyl-[protein] + methanol + H(+)</text>
        <dbReference type="Rhea" id="RHEA:23236"/>
        <dbReference type="Rhea" id="RHEA-COMP:10208"/>
        <dbReference type="Rhea" id="RHEA-COMP:10311"/>
        <dbReference type="ChEBI" id="CHEBI:15377"/>
        <dbReference type="ChEBI" id="CHEBI:15378"/>
        <dbReference type="ChEBI" id="CHEBI:17790"/>
        <dbReference type="ChEBI" id="CHEBI:29973"/>
        <dbReference type="ChEBI" id="CHEBI:82795"/>
        <dbReference type="EC" id="3.1.1.61"/>
    </reaction>
</comment>
<keyword evidence="4" id="KW-0145">Chemotaxis</keyword>
<organism evidence="7 8">
    <name type="scientific">Methylobacterium nonmethylotrophicum</name>
    <dbReference type="NCBI Taxonomy" id="1141884"/>
    <lineage>
        <taxon>Bacteria</taxon>
        <taxon>Pseudomonadati</taxon>
        <taxon>Pseudomonadota</taxon>
        <taxon>Alphaproteobacteria</taxon>
        <taxon>Hyphomicrobiales</taxon>
        <taxon>Methylobacteriaceae</taxon>
        <taxon>Methylobacterium</taxon>
    </lineage>
</organism>
<dbReference type="SUPFAM" id="SSF52738">
    <property type="entry name" value="Methylesterase CheB, C-terminal domain"/>
    <property type="match status" value="1"/>
</dbReference>
<evidence type="ECO:0000259" key="6">
    <source>
        <dbReference type="PROSITE" id="PS50122"/>
    </source>
</evidence>
<dbReference type="CDD" id="cd16433">
    <property type="entry name" value="CheB"/>
    <property type="match status" value="1"/>
</dbReference>
<dbReference type="PANTHER" id="PTHR42872">
    <property type="entry name" value="PROTEIN-GLUTAMATE METHYLESTERASE/PROTEIN-GLUTAMINE GLUTAMINASE"/>
    <property type="match status" value="1"/>
</dbReference>
<feature type="active site" evidence="4">
    <location>
        <position position="27"/>
    </location>
</feature>
<dbReference type="EMBL" id="SRLB01000001">
    <property type="protein sequence ID" value="TGE02566.1"/>
    <property type="molecule type" value="Genomic_DNA"/>
</dbReference>
<dbReference type="AlphaFoldDB" id="A0A4Z0NYJ7"/>
<dbReference type="GO" id="GO:0006935">
    <property type="term" value="P:chemotaxis"/>
    <property type="evidence" value="ECO:0007669"/>
    <property type="project" value="UniProtKB-UniRule"/>
</dbReference>
<evidence type="ECO:0000313" key="7">
    <source>
        <dbReference type="EMBL" id="TGE02566.1"/>
    </source>
</evidence>
<dbReference type="OrthoDB" id="9791760at2"/>
<protein>
    <recommendedName>
        <fullName evidence="2">protein-glutamate methylesterase</fullName>
        <ecNumber evidence="2">3.1.1.61</ecNumber>
    </recommendedName>
</protein>
<reference evidence="7 8" key="1">
    <citation type="submission" date="2019-04" db="EMBL/GenBank/DDBJ databases">
        <authorList>
            <person name="Feng G."/>
            <person name="Zhu H."/>
        </authorList>
    </citation>
    <scope>NUCLEOTIDE SEQUENCE [LARGE SCALE GENOMIC DNA]</scope>
    <source>
        <strain evidence="7 8">6HR-1</strain>
    </source>
</reference>
<feature type="domain" description="CheB-type methylesterase" evidence="6">
    <location>
        <begin position="15"/>
        <end position="203"/>
    </location>
</feature>
<evidence type="ECO:0000256" key="1">
    <source>
        <dbReference type="ARBA" id="ARBA00022801"/>
    </source>
</evidence>
<keyword evidence="1 4" id="KW-0378">Hydrolase</keyword>
<dbReference type="GO" id="GO:0000156">
    <property type="term" value="F:phosphorelay response regulator activity"/>
    <property type="evidence" value="ECO:0007669"/>
    <property type="project" value="InterPro"/>
</dbReference>
<name>A0A4Z0NYJ7_9HYPH</name>
<dbReference type="PIRSF" id="PIRSF036461">
    <property type="entry name" value="Chmtx_methlestr"/>
    <property type="match status" value="1"/>
</dbReference>
<feature type="region of interest" description="Disordered" evidence="5">
    <location>
        <begin position="336"/>
        <end position="358"/>
    </location>
</feature>
<gene>
    <name evidence="7" type="ORF">EU555_02030</name>
</gene>
<dbReference type="Proteomes" id="UP000297535">
    <property type="component" value="Unassembled WGS sequence"/>
</dbReference>
<dbReference type="Pfam" id="PF01339">
    <property type="entry name" value="CheB_methylest"/>
    <property type="match status" value="1"/>
</dbReference>
<keyword evidence="8" id="KW-1185">Reference proteome</keyword>
<dbReference type="Gene3D" id="3.40.50.180">
    <property type="entry name" value="Methylesterase CheB, C-terminal domain"/>
    <property type="match status" value="1"/>
</dbReference>
<evidence type="ECO:0000256" key="3">
    <source>
        <dbReference type="ARBA" id="ARBA00048267"/>
    </source>
</evidence>
<dbReference type="PROSITE" id="PS50122">
    <property type="entry name" value="CHEB"/>
    <property type="match status" value="1"/>
</dbReference>
<dbReference type="PANTHER" id="PTHR42872:SF6">
    <property type="entry name" value="PROTEIN-GLUTAMATE METHYLESTERASE_PROTEIN-GLUTAMINE GLUTAMINASE"/>
    <property type="match status" value="1"/>
</dbReference>
<feature type="active site" evidence="4">
    <location>
        <position position="145"/>
    </location>
</feature>
<comment type="caution">
    <text evidence="7">The sequence shown here is derived from an EMBL/GenBank/DDBJ whole genome shotgun (WGS) entry which is preliminary data.</text>
</comment>
<evidence type="ECO:0000256" key="2">
    <source>
        <dbReference type="ARBA" id="ARBA00039140"/>
    </source>
</evidence>
<dbReference type="GO" id="GO:0005737">
    <property type="term" value="C:cytoplasm"/>
    <property type="evidence" value="ECO:0007669"/>
    <property type="project" value="InterPro"/>
</dbReference>
<dbReference type="InterPro" id="IPR011247">
    <property type="entry name" value="Chemotax_prot-Glu_Me-esterase"/>
</dbReference>
<dbReference type="RefSeq" id="WP_135412760.1">
    <property type="nucleotide sequence ID" value="NZ_SRLB01000001.1"/>
</dbReference>
<proteinExistence type="predicted"/>
<dbReference type="InterPro" id="IPR035909">
    <property type="entry name" value="CheB_C"/>
</dbReference>
<evidence type="ECO:0000313" key="8">
    <source>
        <dbReference type="Proteomes" id="UP000297535"/>
    </source>
</evidence>
<feature type="active site" evidence="4">
    <location>
        <position position="54"/>
    </location>
</feature>